<dbReference type="PANTHER" id="PTHR11795:SF445">
    <property type="entry name" value="AMINO ACID ABC TRANSPORTER PERMEASE PROTEIN"/>
    <property type="match status" value="1"/>
</dbReference>
<sequence length="281" mass="28340">MTDILEYLVQGILLGAAYGLVALPISVVYTTTHSVDAAVGGHAVLAATTAAAIGGLSGILLGVAAGVASSAVVGVVYLLLRSRGSVDPITIVLATFGIAFALQALVLLLHGREPIVGHGLESHWNAAGVSINPLSVLNLVFGLTAMAALTLLLRRTPLGRSLRACADSALGAQLAGIPVQLLQFTALLIGGLLAATAGVLILYTSGVTYTSGLHITLTAIGAAVLFGFRGPVHGFVGGLLFGVVEALVTGYTSSGLAAVIPYLFIFVFLASGRSAMVVSRA</sequence>
<keyword evidence="11" id="KW-1185">Reference proteome</keyword>
<evidence type="ECO:0000256" key="3">
    <source>
        <dbReference type="ARBA" id="ARBA00022475"/>
    </source>
</evidence>
<comment type="subcellular location">
    <subcellularLocation>
        <location evidence="1">Cell membrane</location>
        <topology evidence="1">Multi-pass membrane protein</topology>
    </subcellularLocation>
</comment>
<evidence type="ECO:0000256" key="7">
    <source>
        <dbReference type="ARBA" id="ARBA00023136"/>
    </source>
</evidence>
<evidence type="ECO:0000256" key="8">
    <source>
        <dbReference type="ARBA" id="ARBA00037998"/>
    </source>
</evidence>
<evidence type="ECO:0000256" key="2">
    <source>
        <dbReference type="ARBA" id="ARBA00022448"/>
    </source>
</evidence>
<evidence type="ECO:0000256" key="6">
    <source>
        <dbReference type="ARBA" id="ARBA00022989"/>
    </source>
</evidence>
<evidence type="ECO:0000256" key="9">
    <source>
        <dbReference type="SAM" id="Phobius"/>
    </source>
</evidence>
<organism evidence="10 11">
    <name type="scientific">Thermobifida alba</name>
    <name type="common">Thermomonospora alba</name>
    <dbReference type="NCBI Taxonomy" id="53522"/>
    <lineage>
        <taxon>Bacteria</taxon>
        <taxon>Bacillati</taxon>
        <taxon>Actinomycetota</taxon>
        <taxon>Actinomycetes</taxon>
        <taxon>Streptosporangiales</taxon>
        <taxon>Nocardiopsidaceae</taxon>
        <taxon>Thermobifida</taxon>
    </lineage>
</organism>
<evidence type="ECO:0000313" key="11">
    <source>
        <dbReference type="Proteomes" id="UP000832041"/>
    </source>
</evidence>
<feature type="transmembrane region" description="Helical" evidence="9">
    <location>
        <begin position="49"/>
        <end position="79"/>
    </location>
</feature>
<keyword evidence="6 9" id="KW-1133">Transmembrane helix</keyword>
<evidence type="ECO:0000256" key="5">
    <source>
        <dbReference type="ARBA" id="ARBA00022970"/>
    </source>
</evidence>
<feature type="transmembrane region" description="Helical" evidence="9">
    <location>
        <begin position="7"/>
        <end position="29"/>
    </location>
</feature>
<evidence type="ECO:0000256" key="1">
    <source>
        <dbReference type="ARBA" id="ARBA00004651"/>
    </source>
</evidence>
<dbReference type="PANTHER" id="PTHR11795">
    <property type="entry name" value="BRANCHED-CHAIN AMINO ACID TRANSPORT SYSTEM PERMEASE PROTEIN LIVH"/>
    <property type="match status" value="1"/>
</dbReference>
<reference evidence="10 11" key="1">
    <citation type="submission" date="2020-04" db="EMBL/GenBank/DDBJ databases">
        <title>Thermobifida alba genome sequencing and assembly.</title>
        <authorList>
            <person name="Luzics S."/>
            <person name="Horvath B."/>
            <person name="Nagy I."/>
            <person name="Toth A."/>
            <person name="Nagy I."/>
            <person name="Kukolya J."/>
        </authorList>
    </citation>
    <scope>NUCLEOTIDE SEQUENCE [LARGE SCALE GENOMIC DNA]</scope>
    <source>
        <strain evidence="10 11">DSM 43795</strain>
    </source>
</reference>
<dbReference type="Proteomes" id="UP000832041">
    <property type="component" value="Chromosome"/>
</dbReference>
<keyword evidence="3" id="KW-1003">Cell membrane</keyword>
<dbReference type="InterPro" id="IPR001851">
    <property type="entry name" value="ABC_transp_permease"/>
</dbReference>
<accession>A0ABY4L2G2</accession>
<dbReference type="EMBL" id="CP051627">
    <property type="protein sequence ID" value="UPT20508.1"/>
    <property type="molecule type" value="Genomic_DNA"/>
</dbReference>
<feature type="transmembrane region" description="Helical" evidence="9">
    <location>
        <begin position="91"/>
        <end position="111"/>
    </location>
</feature>
<keyword evidence="5" id="KW-0029">Amino-acid transport</keyword>
<feature type="transmembrane region" description="Helical" evidence="9">
    <location>
        <begin position="131"/>
        <end position="153"/>
    </location>
</feature>
<dbReference type="CDD" id="cd06582">
    <property type="entry name" value="TM_PBP1_LivH_like"/>
    <property type="match status" value="1"/>
</dbReference>
<dbReference type="InterPro" id="IPR052157">
    <property type="entry name" value="BCAA_transport_permease"/>
</dbReference>
<protein>
    <submittedName>
        <fullName evidence="10">Branched-chain amino acid ABC transporter permease</fullName>
    </submittedName>
</protein>
<dbReference type="RefSeq" id="WP_248592767.1">
    <property type="nucleotide sequence ID" value="NZ_BAABEB010000012.1"/>
</dbReference>
<evidence type="ECO:0000313" key="10">
    <source>
        <dbReference type="EMBL" id="UPT20508.1"/>
    </source>
</evidence>
<feature type="transmembrane region" description="Helical" evidence="9">
    <location>
        <begin position="181"/>
        <end position="203"/>
    </location>
</feature>
<keyword evidence="7 9" id="KW-0472">Membrane</keyword>
<comment type="similarity">
    <text evidence="8">Belongs to the binding-protein-dependent transport system permease family. LivHM subfamily.</text>
</comment>
<feature type="transmembrane region" description="Helical" evidence="9">
    <location>
        <begin position="209"/>
        <end position="228"/>
    </location>
</feature>
<name>A0ABY4L2G2_THEAE</name>
<evidence type="ECO:0000256" key="4">
    <source>
        <dbReference type="ARBA" id="ARBA00022692"/>
    </source>
</evidence>
<keyword evidence="2" id="KW-0813">Transport</keyword>
<proteinExistence type="inferred from homology"/>
<dbReference type="Pfam" id="PF02653">
    <property type="entry name" value="BPD_transp_2"/>
    <property type="match status" value="1"/>
</dbReference>
<gene>
    <name evidence="10" type="ORF">FOF52_05580</name>
</gene>
<keyword evidence="4 9" id="KW-0812">Transmembrane</keyword>